<dbReference type="InterPro" id="IPR027417">
    <property type="entry name" value="P-loop_NTPase"/>
</dbReference>
<evidence type="ECO:0000256" key="7">
    <source>
        <dbReference type="SAM" id="Phobius"/>
    </source>
</evidence>
<dbReference type="InterPro" id="IPR036640">
    <property type="entry name" value="ABC1_TM_sf"/>
</dbReference>
<dbReference type="PROSITE" id="PS50929">
    <property type="entry name" value="ABC_TM1F"/>
    <property type="match status" value="1"/>
</dbReference>
<dbReference type="SMART" id="SM00382">
    <property type="entry name" value="AAA"/>
    <property type="match status" value="1"/>
</dbReference>
<feature type="transmembrane region" description="Helical" evidence="7">
    <location>
        <begin position="27"/>
        <end position="47"/>
    </location>
</feature>
<dbReference type="Pfam" id="PF00664">
    <property type="entry name" value="ABC_membrane"/>
    <property type="match status" value="1"/>
</dbReference>
<dbReference type="InterPro" id="IPR003439">
    <property type="entry name" value="ABC_transporter-like_ATP-bd"/>
</dbReference>
<gene>
    <name evidence="10" type="ORF">M3M37_00170</name>
</gene>
<dbReference type="PANTHER" id="PTHR43394:SF1">
    <property type="entry name" value="ATP-BINDING CASSETTE SUB-FAMILY B MEMBER 10, MITOCHONDRIAL"/>
    <property type="match status" value="1"/>
</dbReference>
<dbReference type="CDD" id="cd18551">
    <property type="entry name" value="ABC_6TM_LmrA_like"/>
    <property type="match status" value="1"/>
</dbReference>
<feature type="transmembrane region" description="Helical" evidence="7">
    <location>
        <begin position="282"/>
        <end position="301"/>
    </location>
</feature>
<feature type="transmembrane region" description="Helical" evidence="7">
    <location>
        <begin position="168"/>
        <end position="185"/>
    </location>
</feature>
<dbReference type="InterPro" id="IPR011527">
    <property type="entry name" value="ABC1_TM_dom"/>
</dbReference>
<evidence type="ECO:0000259" key="9">
    <source>
        <dbReference type="PROSITE" id="PS50929"/>
    </source>
</evidence>
<feature type="domain" description="ABC transmembrane type-1" evidence="9">
    <location>
        <begin position="31"/>
        <end position="309"/>
    </location>
</feature>
<dbReference type="RefSeq" id="WP_252795196.1">
    <property type="nucleotide sequence ID" value="NZ_CP097121.1"/>
</dbReference>
<evidence type="ECO:0000256" key="2">
    <source>
        <dbReference type="ARBA" id="ARBA00022692"/>
    </source>
</evidence>
<accession>A0ABY5BXL2</accession>
<dbReference type="SUPFAM" id="SSF90123">
    <property type="entry name" value="ABC transporter transmembrane region"/>
    <property type="match status" value="1"/>
</dbReference>
<feature type="transmembrane region" description="Helical" evidence="7">
    <location>
        <begin position="67"/>
        <end position="92"/>
    </location>
</feature>
<dbReference type="InterPro" id="IPR039421">
    <property type="entry name" value="Type_1_exporter"/>
</dbReference>
<keyword evidence="3" id="KW-0547">Nucleotide-binding</keyword>
<evidence type="ECO:0000256" key="5">
    <source>
        <dbReference type="ARBA" id="ARBA00022989"/>
    </source>
</evidence>
<feature type="transmembrane region" description="Helical" evidence="7">
    <location>
        <begin position="249"/>
        <end position="270"/>
    </location>
</feature>
<dbReference type="GO" id="GO:0005524">
    <property type="term" value="F:ATP binding"/>
    <property type="evidence" value="ECO:0007669"/>
    <property type="project" value="UniProtKB-KW"/>
</dbReference>
<keyword evidence="5 7" id="KW-1133">Transmembrane helix</keyword>
<name>A0ABY5BXL2_9LACO</name>
<dbReference type="InterPro" id="IPR017871">
    <property type="entry name" value="ABC_transporter-like_CS"/>
</dbReference>
<evidence type="ECO:0000256" key="6">
    <source>
        <dbReference type="ARBA" id="ARBA00023136"/>
    </source>
</evidence>
<dbReference type="InterPro" id="IPR003593">
    <property type="entry name" value="AAA+_ATPase"/>
</dbReference>
<dbReference type="Gene3D" id="1.20.1560.10">
    <property type="entry name" value="ABC transporter type 1, transmembrane domain"/>
    <property type="match status" value="1"/>
</dbReference>
<evidence type="ECO:0000256" key="3">
    <source>
        <dbReference type="ARBA" id="ARBA00022741"/>
    </source>
</evidence>
<dbReference type="PROSITE" id="PS00211">
    <property type="entry name" value="ABC_TRANSPORTER_1"/>
    <property type="match status" value="1"/>
</dbReference>
<dbReference type="SUPFAM" id="SSF52540">
    <property type="entry name" value="P-loop containing nucleoside triphosphate hydrolases"/>
    <property type="match status" value="1"/>
</dbReference>
<organism evidence="10 11">
    <name type="scientific">Fructilactobacillus carniphilus</name>
    <dbReference type="NCBI Taxonomy" id="2940297"/>
    <lineage>
        <taxon>Bacteria</taxon>
        <taxon>Bacillati</taxon>
        <taxon>Bacillota</taxon>
        <taxon>Bacilli</taxon>
        <taxon>Lactobacillales</taxon>
        <taxon>Lactobacillaceae</taxon>
        <taxon>Fructilactobacillus</taxon>
    </lineage>
</organism>
<dbReference type="Proteomes" id="UP001056164">
    <property type="component" value="Chromosome"/>
</dbReference>
<evidence type="ECO:0000256" key="1">
    <source>
        <dbReference type="ARBA" id="ARBA00004651"/>
    </source>
</evidence>
<dbReference type="PANTHER" id="PTHR43394">
    <property type="entry name" value="ATP-DEPENDENT PERMEASE MDL1, MITOCHONDRIAL"/>
    <property type="match status" value="1"/>
</dbReference>
<evidence type="ECO:0000259" key="8">
    <source>
        <dbReference type="PROSITE" id="PS50893"/>
    </source>
</evidence>
<dbReference type="EMBL" id="CP097121">
    <property type="protein sequence ID" value="USS90683.1"/>
    <property type="molecule type" value="Genomic_DNA"/>
</dbReference>
<dbReference type="PROSITE" id="PS50893">
    <property type="entry name" value="ABC_TRANSPORTER_2"/>
    <property type="match status" value="1"/>
</dbReference>
<reference evidence="10" key="1">
    <citation type="submission" date="2022-05" db="EMBL/GenBank/DDBJ databases">
        <authorList>
            <person name="Oliphant S.A."/>
            <person name="Watson-Haigh N.S."/>
            <person name="Sumby K.M."/>
            <person name="Gardner J.M."/>
            <person name="Jiranek V."/>
        </authorList>
    </citation>
    <scope>NUCLEOTIDE SEQUENCE</scope>
    <source>
        <strain evidence="10">KI4_A6</strain>
    </source>
</reference>
<dbReference type="Pfam" id="PF00005">
    <property type="entry name" value="ABC_tran"/>
    <property type="match status" value="1"/>
</dbReference>
<feature type="domain" description="ABC transporter" evidence="8">
    <location>
        <begin position="341"/>
        <end position="576"/>
    </location>
</feature>
<keyword evidence="6 7" id="KW-0472">Membrane</keyword>
<sequence length="580" mass="64902">MQEQEQTPKKFQFRSFIKLIRDTHPKYWQLWLGLGLGLIATLAQLLVPKFAQTLVNNFKTGVNVWLLVGIIVLFIGSAVINAVSGGLLGSFGERVVADLRRRLWNKLIHLQVPYFDNVKVGQLTSRLVNDSDQIKDLLATSFPNAVTSIFQLVGAFLFMIVMDWKMTLIMLIAVPLVFTLMRPLMNRTMKVGRAQQKTLADFSGQVDDTLSEIRLVKASNAESYEKESGGKLIHRLYRIGLKEAIYESITYPLMGTTMMALIVGILAYGAHRVATGTMTMGTMFAFLMYLFQVISPVSILGQFSVRLSKASGATEHLQAILREPEEVFDQEETPRIQNQPLALQHVDFAYGDGQPVLEDVNVEAQPNTTIAFAGPSGSGKTTILNLIERYYQPTGGKITVGEQDINQLDLAAWRKAIGFVSQDSAIVAGTIRHNLTYGLDEEYSDEELWHVLKLAYADGFVKEMDHQLDTEVGERGIKVSGGQRQRLAIARAFLRDPELLMLDEATASLDSESEAMIQKALQQLMQGRTTLIIAHRLSTIVDADEIYFIDNGHVSGHGTHEQLLETLPKYREYVKIQFKE</sequence>
<protein>
    <submittedName>
        <fullName evidence="10">ABC transporter ATP-binding protein/permease</fullName>
    </submittedName>
</protein>
<evidence type="ECO:0000313" key="11">
    <source>
        <dbReference type="Proteomes" id="UP001056164"/>
    </source>
</evidence>
<feature type="transmembrane region" description="Helical" evidence="7">
    <location>
        <begin position="142"/>
        <end position="162"/>
    </location>
</feature>
<comment type="subcellular location">
    <subcellularLocation>
        <location evidence="1">Cell membrane</location>
        <topology evidence="1">Multi-pass membrane protein</topology>
    </subcellularLocation>
</comment>
<keyword evidence="2 7" id="KW-0812">Transmembrane</keyword>
<dbReference type="Gene3D" id="3.40.50.300">
    <property type="entry name" value="P-loop containing nucleotide triphosphate hydrolases"/>
    <property type="match status" value="1"/>
</dbReference>
<keyword evidence="4 10" id="KW-0067">ATP-binding</keyword>
<evidence type="ECO:0000313" key="10">
    <source>
        <dbReference type="EMBL" id="USS90683.1"/>
    </source>
</evidence>
<keyword evidence="11" id="KW-1185">Reference proteome</keyword>
<evidence type="ECO:0000256" key="4">
    <source>
        <dbReference type="ARBA" id="ARBA00022840"/>
    </source>
</evidence>
<proteinExistence type="predicted"/>